<dbReference type="SUPFAM" id="SSF53187">
    <property type="entry name" value="Zn-dependent exopeptidases"/>
    <property type="match status" value="1"/>
</dbReference>
<reference evidence="1 2" key="1">
    <citation type="journal article" date="2016" name="Appl. Environ. Microbiol.">
        <title>Lack of Overt Genome Reduction in the Bryostatin-Producing Bryozoan Symbiont "Candidatus Endobugula sertula".</title>
        <authorList>
            <person name="Miller I.J."/>
            <person name="Vanee N."/>
            <person name="Fong S.S."/>
            <person name="Lim-Fong G.E."/>
            <person name="Kwan J.C."/>
        </authorList>
    </citation>
    <scope>NUCLEOTIDE SEQUENCE [LARGE SCALE GENOMIC DNA]</scope>
    <source>
        <strain evidence="1">AB1-4</strain>
    </source>
</reference>
<comment type="caution">
    <text evidence="1">The sequence shown here is derived from an EMBL/GenBank/DDBJ whole genome shotgun (WGS) entry which is preliminary data.</text>
</comment>
<dbReference type="Gene3D" id="3.40.630.10">
    <property type="entry name" value="Zn peptidases"/>
    <property type="match status" value="1"/>
</dbReference>
<protein>
    <recommendedName>
        <fullName evidence="3">DUF2817 domain-containing protein</fullName>
    </recommendedName>
</protein>
<dbReference type="InterPro" id="IPR021259">
    <property type="entry name" value="DUF2817"/>
</dbReference>
<evidence type="ECO:0008006" key="3">
    <source>
        <dbReference type="Google" id="ProtNLM"/>
    </source>
</evidence>
<proteinExistence type="predicted"/>
<dbReference type="EMBL" id="MDLC01000026">
    <property type="protein sequence ID" value="ODS23532.1"/>
    <property type="molecule type" value="Genomic_DNA"/>
</dbReference>
<gene>
    <name evidence="1" type="ORF">AB835_08490</name>
</gene>
<sequence length="317" mass="36309">MHGVEGFYGSAVQLKLLEQLGDANTELNIRYVFIHAVNPFGFSRLRRFNEDNVDLNRNFLTTEVEFEGTPSDYVRLNRFLNPESSPSCFELFKLKAMWNIFRHGLQPLKQALAGGQYDYPQGVFFGGHAPCQSTKVIYENCDSWIGESNQIIHIDLHTGLGPFAKYKLLLTETADSAEYPWYIETFGKNCVEPMNAPHLTSYQVNGIFGDWLREHFASRQYRFVTAEFGTYDIIRVFGAIRTENRVHHYGVEDSAIYKSTKTEILECFCPSDKSWRKQVVRSGLDIIFQAEKRLKADTLKESPQNPIKTNILSVSAC</sequence>
<evidence type="ECO:0000313" key="2">
    <source>
        <dbReference type="Proteomes" id="UP000242502"/>
    </source>
</evidence>
<organism evidence="1 2">
    <name type="scientific">Candidatus Endobugula sertula</name>
    <name type="common">Bugula neritina bacterial symbiont</name>
    <dbReference type="NCBI Taxonomy" id="62101"/>
    <lineage>
        <taxon>Bacteria</taxon>
        <taxon>Pseudomonadati</taxon>
        <taxon>Pseudomonadota</taxon>
        <taxon>Gammaproteobacteria</taxon>
        <taxon>Cellvibrionales</taxon>
        <taxon>Cellvibrionaceae</taxon>
        <taxon>Candidatus Endobugula</taxon>
    </lineage>
</organism>
<dbReference type="Pfam" id="PF10994">
    <property type="entry name" value="DUF2817"/>
    <property type="match status" value="1"/>
</dbReference>
<evidence type="ECO:0000313" key="1">
    <source>
        <dbReference type="EMBL" id="ODS23532.1"/>
    </source>
</evidence>
<accession>A0A1D2QPN6</accession>
<dbReference type="STRING" id="62101.AB835_08490"/>
<dbReference type="Proteomes" id="UP000242502">
    <property type="component" value="Unassembled WGS sequence"/>
</dbReference>
<dbReference type="CDD" id="cd06233">
    <property type="entry name" value="M14-like"/>
    <property type="match status" value="1"/>
</dbReference>
<name>A0A1D2QPN6_9GAMM</name>
<dbReference type="AlphaFoldDB" id="A0A1D2QPN6"/>